<dbReference type="InterPro" id="IPR027417">
    <property type="entry name" value="P-loop_NTPase"/>
</dbReference>
<comment type="caution">
    <text evidence="1">The sequence shown here is derived from an EMBL/GenBank/DDBJ whole genome shotgun (WGS) entry which is preliminary data.</text>
</comment>
<dbReference type="AlphaFoldDB" id="A0A839VFE5"/>
<dbReference type="SUPFAM" id="SSF52540">
    <property type="entry name" value="P-loop containing nucleoside triphosphate hydrolases"/>
    <property type="match status" value="1"/>
</dbReference>
<dbReference type="RefSeq" id="WP_183327358.1">
    <property type="nucleotide sequence ID" value="NZ_JACHXP010000021.1"/>
</dbReference>
<name>A0A839VFE5_9GAMM</name>
<dbReference type="InterPro" id="IPR048444">
    <property type="entry name" value="DNMK"/>
</dbReference>
<dbReference type="Gene3D" id="3.40.50.300">
    <property type="entry name" value="P-loop containing nucleotide triphosphate hydrolases"/>
    <property type="match status" value="1"/>
</dbReference>
<protein>
    <recommendedName>
        <fullName evidence="3">Deoxynucleotide monophosphate kinase</fullName>
    </recommendedName>
</protein>
<sequence>MTIKLLIGLAGPARCGKSTAQRIIADRYGLARLNFADPLKDALGAMLDLDDRHLNGELKEEPLAWLGKSPRELMQTLGTEWGRDQVAQDFWVRVAQQRLAQLEDIEGDAYQGAVISDVRFPQEAEWLRAHGGTLIHLYRPGTEPVRSHRSEAGIPLARQDRVVTNGGDLDELNARLTLTIDEIIDMRAAS</sequence>
<gene>
    <name evidence="1" type="ORF">FHR94_003355</name>
</gene>
<organism evidence="1 2">
    <name type="scientific">Halomonas cerina</name>
    <dbReference type="NCBI Taxonomy" id="447424"/>
    <lineage>
        <taxon>Bacteria</taxon>
        <taxon>Pseudomonadati</taxon>
        <taxon>Pseudomonadota</taxon>
        <taxon>Gammaproteobacteria</taxon>
        <taxon>Oceanospirillales</taxon>
        <taxon>Halomonadaceae</taxon>
        <taxon>Halomonas</taxon>
    </lineage>
</organism>
<accession>A0A839VFE5</accession>
<dbReference type="Pfam" id="PF21448">
    <property type="entry name" value="DNMK"/>
    <property type="match status" value="1"/>
</dbReference>
<proteinExistence type="predicted"/>
<evidence type="ECO:0008006" key="3">
    <source>
        <dbReference type="Google" id="ProtNLM"/>
    </source>
</evidence>
<keyword evidence="2" id="KW-1185">Reference proteome</keyword>
<dbReference type="EMBL" id="JACHXP010000021">
    <property type="protein sequence ID" value="MBB3192079.1"/>
    <property type="molecule type" value="Genomic_DNA"/>
</dbReference>
<evidence type="ECO:0000313" key="1">
    <source>
        <dbReference type="EMBL" id="MBB3192079.1"/>
    </source>
</evidence>
<evidence type="ECO:0000313" key="2">
    <source>
        <dbReference type="Proteomes" id="UP000547614"/>
    </source>
</evidence>
<reference evidence="1 2" key="1">
    <citation type="submission" date="2020-08" db="EMBL/GenBank/DDBJ databases">
        <title>Genomic Encyclopedia of Type Strains, Phase III (KMG-III): the genomes of soil and plant-associated and newly described type strains.</title>
        <authorList>
            <person name="Whitman W."/>
        </authorList>
    </citation>
    <scope>NUCLEOTIDE SEQUENCE [LARGE SCALE GENOMIC DNA]</scope>
    <source>
        <strain evidence="1 2">CECT 7282</strain>
    </source>
</reference>
<dbReference type="Proteomes" id="UP000547614">
    <property type="component" value="Unassembled WGS sequence"/>
</dbReference>